<dbReference type="InterPro" id="IPR012373">
    <property type="entry name" value="Ferrdict_sens_TM"/>
</dbReference>
<protein>
    <submittedName>
        <fullName evidence="4">FecR family protein</fullName>
    </submittedName>
</protein>
<dbReference type="Gene3D" id="3.55.50.30">
    <property type="match status" value="1"/>
</dbReference>
<evidence type="ECO:0000259" key="2">
    <source>
        <dbReference type="Pfam" id="PF04773"/>
    </source>
</evidence>
<dbReference type="STRING" id="390241.SAMN04488023_11959"/>
<dbReference type="AlphaFoldDB" id="A0A1H9STX5"/>
<evidence type="ECO:0000313" key="4">
    <source>
        <dbReference type="EMBL" id="SER87843.1"/>
    </source>
</evidence>
<dbReference type="PANTHER" id="PTHR30273">
    <property type="entry name" value="PERIPLASMIC SIGNAL SENSOR AND SIGMA FACTOR ACTIVATOR FECR-RELATED"/>
    <property type="match status" value="1"/>
</dbReference>
<dbReference type="PANTHER" id="PTHR30273:SF2">
    <property type="entry name" value="PROTEIN FECR"/>
    <property type="match status" value="1"/>
</dbReference>
<dbReference type="PIRSF" id="PIRSF018266">
    <property type="entry name" value="FecR"/>
    <property type="match status" value="1"/>
</dbReference>
<evidence type="ECO:0000256" key="1">
    <source>
        <dbReference type="SAM" id="Phobius"/>
    </source>
</evidence>
<keyword evidence="1" id="KW-0472">Membrane</keyword>
<dbReference type="InterPro" id="IPR032508">
    <property type="entry name" value="FecR_C"/>
</dbReference>
<dbReference type="Proteomes" id="UP000199572">
    <property type="component" value="Unassembled WGS sequence"/>
</dbReference>
<dbReference type="EMBL" id="FOGG01000019">
    <property type="protein sequence ID" value="SER87843.1"/>
    <property type="molecule type" value="Genomic_DNA"/>
</dbReference>
<gene>
    <name evidence="4" type="ORF">SAMN04488023_11959</name>
</gene>
<reference evidence="5" key="1">
    <citation type="submission" date="2016-10" db="EMBL/GenBank/DDBJ databases">
        <authorList>
            <person name="Varghese N."/>
            <person name="Submissions S."/>
        </authorList>
    </citation>
    <scope>NUCLEOTIDE SEQUENCE [LARGE SCALE GENOMIC DNA]</scope>
    <source>
        <strain evidence="5">DSM 18610</strain>
    </source>
</reference>
<accession>A0A1H9STX5</accession>
<proteinExistence type="predicted"/>
<evidence type="ECO:0000259" key="3">
    <source>
        <dbReference type="Pfam" id="PF16344"/>
    </source>
</evidence>
<feature type="domain" description="Protein FecR C-terminal" evidence="3">
    <location>
        <begin position="305"/>
        <end position="369"/>
    </location>
</feature>
<keyword evidence="5" id="KW-1185">Reference proteome</keyword>
<feature type="domain" description="FecR protein" evidence="2">
    <location>
        <begin position="165"/>
        <end position="260"/>
    </location>
</feature>
<keyword evidence="1" id="KW-1133">Transmembrane helix</keyword>
<name>A0A1H9STX5_9SPHI</name>
<evidence type="ECO:0000313" key="5">
    <source>
        <dbReference type="Proteomes" id="UP000199572"/>
    </source>
</evidence>
<dbReference type="Gene3D" id="2.60.120.1440">
    <property type="match status" value="1"/>
</dbReference>
<keyword evidence="1" id="KW-0812">Transmembrane</keyword>
<sequence length="371" mass="41206">MNAEKLLEVYHSGKATDEQKALVETWYLSFTESEHGFSHEELLEDKNKSLASLLVYVDNATTRRLWRNISVAASIFLVISAGLFFYLDENKRADHKYDAKLSDVEAGGNKATLTLADGKKIDLTSAANGNLAKLTGVEINKTADGQLVYTVKENGSSTSAIQYNTIETPNGGQYQVRLPDGTLVYLNAASSIKYPTLFAGKERKVEVVGEAYLEVAHNKNMPFKVTSAGQVIEVLGTQFNVSAYKDEGLMKTTLLQGSVKITSNGHSRLLVPGQQAQVDSREIIISNDINPKEVIAWKDGYFMFNENLKNIMNKIARWYNVDVEYDGNVDLNQEFGGRISRTKTLSSALKIMELTGNIHFKIDGRRVIVMK</sequence>
<dbReference type="GO" id="GO:0016989">
    <property type="term" value="F:sigma factor antagonist activity"/>
    <property type="evidence" value="ECO:0007669"/>
    <property type="project" value="TreeGrafter"/>
</dbReference>
<feature type="transmembrane region" description="Helical" evidence="1">
    <location>
        <begin position="65"/>
        <end position="87"/>
    </location>
</feature>
<dbReference type="Pfam" id="PF16344">
    <property type="entry name" value="FecR_C"/>
    <property type="match status" value="1"/>
</dbReference>
<dbReference type="Pfam" id="PF04773">
    <property type="entry name" value="FecR"/>
    <property type="match status" value="1"/>
</dbReference>
<dbReference type="InterPro" id="IPR006860">
    <property type="entry name" value="FecR"/>
</dbReference>
<organism evidence="4 5">
    <name type="scientific">Pedobacter rhizosphaerae</name>
    <dbReference type="NCBI Taxonomy" id="390241"/>
    <lineage>
        <taxon>Bacteria</taxon>
        <taxon>Pseudomonadati</taxon>
        <taxon>Bacteroidota</taxon>
        <taxon>Sphingobacteriia</taxon>
        <taxon>Sphingobacteriales</taxon>
        <taxon>Sphingobacteriaceae</taxon>
        <taxon>Pedobacter</taxon>
    </lineage>
</organism>